<evidence type="ECO:0000313" key="4">
    <source>
        <dbReference type="Proteomes" id="UP000008810"/>
    </source>
</evidence>
<dbReference type="EMBL" id="CM000883">
    <property type="protein sequence ID" value="KQJ87534.1"/>
    <property type="molecule type" value="Genomic_DNA"/>
</dbReference>
<accession>A0A0Q3EIF7</accession>
<dbReference type="OrthoDB" id="693880at2759"/>
<gene>
    <name evidence="2" type="ORF">BRADI_4g11715v3</name>
</gene>
<dbReference type="PANTHER" id="PTHR32141:SF26">
    <property type="entry name" value="OS08G0328600 PROTEIN"/>
    <property type="match status" value="1"/>
</dbReference>
<dbReference type="InParanoid" id="A0A0Q3EIF7"/>
<protein>
    <recommendedName>
        <fullName evidence="1">F-box/LRR-repeat protein 15/At3g58940/PEG3-like LRR domain-containing protein</fullName>
    </recommendedName>
</protein>
<dbReference type="PANTHER" id="PTHR32141">
    <property type="match status" value="1"/>
</dbReference>
<evidence type="ECO:0000313" key="2">
    <source>
        <dbReference type="EMBL" id="KQJ87534.1"/>
    </source>
</evidence>
<reference evidence="2" key="2">
    <citation type="submission" date="2017-06" db="EMBL/GenBank/DDBJ databases">
        <title>WGS assembly of Brachypodium distachyon.</title>
        <authorList>
            <consortium name="The International Brachypodium Initiative"/>
            <person name="Lucas S."/>
            <person name="Harmon-Smith M."/>
            <person name="Lail K."/>
            <person name="Tice H."/>
            <person name="Grimwood J."/>
            <person name="Bruce D."/>
            <person name="Barry K."/>
            <person name="Shu S."/>
            <person name="Lindquist E."/>
            <person name="Wang M."/>
            <person name="Pitluck S."/>
            <person name="Vogel J.P."/>
            <person name="Garvin D.F."/>
            <person name="Mockler T.C."/>
            <person name="Schmutz J."/>
            <person name="Rokhsar D."/>
            <person name="Bevan M.W."/>
        </authorList>
    </citation>
    <scope>NUCLEOTIDE SEQUENCE</scope>
    <source>
        <strain evidence="2">Bd21</strain>
    </source>
</reference>
<name>A0A0Q3EIF7_BRADI</name>
<proteinExistence type="predicted"/>
<dbReference type="InterPro" id="IPR036047">
    <property type="entry name" value="F-box-like_dom_sf"/>
</dbReference>
<dbReference type="InterPro" id="IPR055411">
    <property type="entry name" value="LRR_FXL15/At3g58940/PEG3-like"/>
</dbReference>
<reference evidence="3" key="3">
    <citation type="submission" date="2018-08" db="UniProtKB">
        <authorList>
            <consortium name="EnsemblPlants"/>
        </authorList>
    </citation>
    <scope>IDENTIFICATION</scope>
    <source>
        <strain evidence="3">cv. Bd21</strain>
    </source>
</reference>
<dbReference type="Gramene" id="KQJ87534">
    <property type="protein sequence ID" value="KQJ87534"/>
    <property type="gene ID" value="BRADI_4g11715v3"/>
</dbReference>
<dbReference type="Pfam" id="PF24758">
    <property type="entry name" value="LRR_At5g56370"/>
    <property type="match status" value="1"/>
</dbReference>
<feature type="domain" description="F-box/LRR-repeat protein 15/At3g58940/PEG3-like LRR" evidence="1">
    <location>
        <begin position="154"/>
        <end position="266"/>
    </location>
</feature>
<reference evidence="2 3" key="1">
    <citation type="journal article" date="2010" name="Nature">
        <title>Genome sequencing and analysis of the model grass Brachypodium distachyon.</title>
        <authorList>
            <consortium name="International Brachypodium Initiative"/>
        </authorList>
    </citation>
    <scope>NUCLEOTIDE SEQUENCE [LARGE SCALE GENOMIC DNA]</scope>
    <source>
        <strain evidence="2 3">Bd21</strain>
    </source>
</reference>
<sequence length="538" mass="60866">MASGDRVSNLPDDLRRRILYFAPAKEAVSTTALARRWRTTWLSSGALNIESRYAFTGCFYDRERDDLWRYTMAALHCRLPALRKLTFRLELEATRPVAVCTLLRRRQDGSKSDHHLLDDLLAHPSVRCVEEIRVGVHDSAAAEDRGVCELRIGSLPSEALRDLQVTSFCCSAPGPGRAAVLAFPLLATLRLHSCAVSVEDLQGMFDAAPQLATLHLDSVFFRHDGPRARLRCPAVTALVMADCGWELENGNENTGVELDAPALRRFRYKGLVRRFSLVSPAPDLMWVDLHLGARDDRYQQLFWQFVYNFSNTKALNLRMEFYLEDIAITGDKISYVELLGNNKKLFSNLEHLELGAPCKRGCEATGVAIANFLHCSPAIRVLRLNLSTVGGGHQSEYVFRQPFLRNKYQQDFGKSVDCFLHRRFKTMMNSSNDDVNEVSGIPGLSGHSFNCLQSSLRSLSLQFRHSSLEFRMEKANCFEVRLAKFFAENCIVLEEMKIDNGNQKLHEHINHKVGTWVANSSKRRNWPSTTVAVVPLER</sequence>
<dbReference type="InterPro" id="IPR055302">
    <property type="entry name" value="F-box_dom-containing"/>
</dbReference>
<dbReference type="SUPFAM" id="SSF52047">
    <property type="entry name" value="RNI-like"/>
    <property type="match status" value="1"/>
</dbReference>
<dbReference type="SUPFAM" id="SSF81383">
    <property type="entry name" value="F-box domain"/>
    <property type="match status" value="1"/>
</dbReference>
<dbReference type="Proteomes" id="UP000008810">
    <property type="component" value="Chromosome 4"/>
</dbReference>
<keyword evidence="4" id="KW-1185">Reference proteome</keyword>
<evidence type="ECO:0000313" key="3">
    <source>
        <dbReference type="EnsemblPlants" id="KQJ87534"/>
    </source>
</evidence>
<organism evidence="2">
    <name type="scientific">Brachypodium distachyon</name>
    <name type="common">Purple false brome</name>
    <name type="synonym">Trachynia distachya</name>
    <dbReference type="NCBI Taxonomy" id="15368"/>
    <lineage>
        <taxon>Eukaryota</taxon>
        <taxon>Viridiplantae</taxon>
        <taxon>Streptophyta</taxon>
        <taxon>Embryophyta</taxon>
        <taxon>Tracheophyta</taxon>
        <taxon>Spermatophyta</taxon>
        <taxon>Magnoliopsida</taxon>
        <taxon>Liliopsida</taxon>
        <taxon>Poales</taxon>
        <taxon>Poaceae</taxon>
        <taxon>BOP clade</taxon>
        <taxon>Pooideae</taxon>
        <taxon>Stipodae</taxon>
        <taxon>Brachypodieae</taxon>
        <taxon>Brachypodium</taxon>
    </lineage>
</organism>
<dbReference type="AlphaFoldDB" id="A0A0Q3EIF7"/>
<evidence type="ECO:0000259" key="1">
    <source>
        <dbReference type="Pfam" id="PF24758"/>
    </source>
</evidence>
<dbReference type="EnsemblPlants" id="KQJ87534">
    <property type="protein sequence ID" value="KQJ87534"/>
    <property type="gene ID" value="BRADI_4g11715v3"/>
</dbReference>